<keyword evidence="2" id="KW-0812">Transmembrane</keyword>
<keyword evidence="4" id="KW-1185">Reference proteome</keyword>
<feature type="compositionally biased region" description="Polar residues" evidence="1">
    <location>
        <begin position="77"/>
        <end position="87"/>
    </location>
</feature>
<feature type="compositionally biased region" description="Low complexity" evidence="1">
    <location>
        <begin position="133"/>
        <end position="145"/>
    </location>
</feature>
<feature type="compositionally biased region" description="Gly residues" evidence="1">
    <location>
        <begin position="118"/>
        <end position="132"/>
    </location>
</feature>
<dbReference type="Proteomes" id="UP001218188">
    <property type="component" value="Unassembled WGS sequence"/>
</dbReference>
<name>A0AAD6XCP8_9AGAR</name>
<reference evidence="3" key="1">
    <citation type="submission" date="2023-03" db="EMBL/GenBank/DDBJ databases">
        <title>Massive genome expansion in bonnet fungi (Mycena s.s.) driven by repeated elements and novel gene families across ecological guilds.</title>
        <authorList>
            <consortium name="Lawrence Berkeley National Laboratory"/>
            <person name="Harder C.B."/>
            <person name="Miyauchi S."/>
            <person name="Viragh M."/>
            <person name="Kuo A."/>
            <person name="Thoen E."/>
            <person name="Andreopoulos B."/>
            <person name="Lu D."/>
            <person name="Skrede I."/>
            <person name="Drula E."/>
            <person name="Henrissat B."/>
            <person name="Morin E."/>
            <person name="Kohler A."/>
            <person name="Barry K."/>
            <person name="LaButti K."/>
            <person name="Morin E."/>
            <person name="Salamov A."/>
            <person name="Lipzen A."/>
            <person name="Mereny Z."/>
            <person name="Hegedus B."/>
            <person name="Baldrian P."/>
            <person name="Stursova M."/>
            <person name="Weitz H."/>
            <person name="Taylor A."/>
            <person name="Grigoriev I.V."/>
            <person name="Nagy L.G."/>
            <person name="Martin F."/>
            <person name="Kauserud H."/>
        </authorList>
    </citation>
    <scope>NUCLEOTIDE SEQUENCE</scope>
    <source>
        <strain evidence="3">CBHHK200</strain>
    </source>
</reference>
<evidence type="ECO:0000256" key="2">
    <source>
        <dbReference type="SAM" id="Phobius"/>
    </source>
</evidence>
<evidence type="ECO:0000256" key="1">
    <source>
        <dbReference type="SAM" id="MobiDB-lite"/>
    </source>
</evidence>
<protein>
    <submittedName>
        <fullName evidence="3">Uncharacterized protein</fullName>
    </submittedName>
</protein>
<feature type="compositionally biased region" description="Polar residues" evidence="1">
    <location>
        <begin position="39"/>
        <end position="67"/>
    </location>
</feature>
<sequence length="284" mass="28484">MEDEDLTSMELALTGTSTSPVLVRTLLVLDAVVVITDPGSLSNGSTDSGDNGASGPNGSTDGFTNSGVVRANKEFSDGSNNGNGSTDPSAAGNGSVSGGGGNIGSRSSSDGSNNGNGPAAGNGSVSGGGGNIGTRSSSASESSQAAKFSSSSGTISLSVSSSPTQAPANRWVCFTLPDINGTSFDFPKRKPNSRGTIAVPLSVVGVILITIGLVILRLHQLSSERNKVILGDRGPGPKDLPTPFDVELVDVGSESGVNRASWAPYINRLDTPQGLTPSNTVSTR</sequence>
<comment type="caution">
    <text evidence="3">The sequence shown here is derived from an EMBL/GenBank/DDBJ whole genome shotgun (WGS) entry which is preliminary data.</text>
</comment>
<keyword evidence="2" id="KW-1133">Transmembrane helix</keyword>
<keyword evidence="2" id="KW-0472">Membrane</keyword>
<accession>A0AAD6XCP8</accession>
<proteinExistence type="predicted"/>
<evidence type="ECO:0000313" key="4">
    <source>
        <dbReference type="Proteomes" id="UP001218188"/>
    </source>
</evidence>
<feature type="compositionally biased region" description="Low complexity" evidence="1">
    <location>
        <begin position="104"/>
        <end position="117"/>
    </location>
</feature>
<dbReference type="AlphaFoldDB" id="A0AAD6XCP8"/>
<evidence type="ECO:0000313" key="3">
    <source>
        <dbReference type="EMBL" id="KAJ7045112.1"/>
    </source>
</evidence>
<gene>
    <name evidence="3" type="ORF">C8F04DRAFT_1343685</name>
</gene>
<feature type="region of interest" description="Disordered" evidence="1">
    <location>
        <begin position="37"/>
        <end position="145"/>
    </location>
</feature>
<organism evidence="3 4">
    <name type="scientific">Mycena alexandri</name>
    <dbReference type="NCBI Taxonomy" id="1745969"/>
    <lineage>
        <taxon>Eukaryota</taxon>
        <taxon>Fungi</taxon>
        <taxon>Dikarya</taxon>
        <taxon>Basidiomycota</taxon>
        <taxon>Agaricomycotina</taxon>
        <taxon>Agaricomycetes</taxon>
        <taxon>Agaricomycetidae</taxon>
        <taxon>Agaricales</taxon>
        <taxon>Marasmiineae</taxon>
        <taxon>Mycenaceae</taxon>
        <taxon>Mycena</taxon>
    </lineage>
</organism>
<feature type="transmembrane region" description="Helical" evidence="2">
    <location>
        <begin position="197"/>
        <end position="218"/>
    </location>
</feature>
<dbReference type="EMBL" id="JARJCM010000005">
    <property type="protein sequence ID" value="KAJ7045112.1"/>
    <property type="molecule type" value="Genomic_DNA"/>
</dbReference>